<comment type="caution">
    <text evidence="3">The sequence shown here is derived from an EMBL/GenBank/DDBJ whole genome shotgun (WGS) entry which is preliminary data.</text>
</comment>
<feature type="region of interest" description="Disordered" evidence="2">
    <location>
        <begin position="1"/>
        <end position="53"/>
    </location>
</feature>
<evidence type="ECO:0000256" key="1">
    <source>
        <dbReference type="SAM" id="Coils"/>
    </source>
</evidence>
<feature type="compositionally biased region" description="Basic and acidic residues" evidence="2">
    <location>
        <begin position="889"/>
        <end position="916"/>
    </location>
</feature>
<dbReference type="AlphaFoldDB" id="A0A8H8CM64"/>
<proteinExistence type="predicted"/>
<feature type="region of interest" description="Disordered" evidence="2">
    <location>
        <begin position="879"/>
        <end position="965"/>
    </location>
</feature>
<reference evidence="3" key="1">
    <citation type="submission" date="2021-02" db="EMBL/GenBank/DDBJ databases">
        <title>Psilocybe cubensis genome.</title>
        <authorList>
            <person name="Mckernan K.J."/>
            <person name="Crawford S."/>
            <person name="Trippe A."/>
            <person name="Kane L.T."/>
            <person name="Mclaughlin S."/>
        </authorList>
    </citation>
    <scope>NUCLEOTIDE SEQUENCE [LARGE SCALE GENOMIC DNA]</scope>
    <source>
        <strain evidence="3">MGC-MH-2018</strain>
    </source>
</reference>
<accession>A0A8H8CM64</accession>
<evidence type="ECO:0000313" key="3">
    <source>
        <dbReference type="EMBL" id="KAG5170541.1"/>
    </source>
</evidence>
<feature type="coiled-coil region" evidence="1">
    <location>
        <begin position="1085"/>
        <end position="1119"/>
    </location>
</feature>
<sequence>MSSIFSLNRRKKERKEQSREQSPGPSRCAGPVGSTLTMPTPEPHQHQHTQAQGHTTTLDATAFLQQEYKQWEKAHARMKDAPPADGHDYLKHAAGLLVLLESAGVGDTLLTKAVIECFKAAVMFEQDRRENDARVTAVFLAQTDVMRILLDVDDIANRRRNRLNADVLRSDATLNDILVSIQKEIKSCGNSIDTYYNESRFVKFWKSQDWKERILAHIEKFNKFRIELQQALSIQVASGVEDLVSKMDIVLARFFTPKHDWEKALDARTQQSNNNSGNNGSTNLWAGDTSTLQSLIALTQDPASIASDNAASPMAFAADMQLFKVKRELESSLDALCDRNMGKFEMKLSFHAQQMEQAIANSAQLVIQSLSGPSDRLANEDLKELWKEMDWIFCVDNKFFVSALFEFYLDRFSSKHAIPTGPIFKDGEPTSDAHQKGTLDWFKQMFAISVSAPKFSFLSKLGAINHPDAWTLEYIALHGEQITKTIDSDDSGFIRISEANAFAQQCPRGWSLPQWCAYSAAGWAYEARIYRRRISHLTFKLTEMQASVLPSNRGYLFLFSLLNFCTICHAFTREPTNQNVNTFAPELRELVKEKVLHQDELYREHLHSLKWTVEDESTIHLLYGEKDPEKFCTLILEQLLALSNVCRTATVDVREWIRLSAAFRVMREITVKRVSELSVRFQNSKDSAEDIATYHGGIWSYVVHELDINKINTLSSDMFVPYTRQELAEALADRPILNDFPPTMTPLYLEFPTWEDYVKTLDPADVPSTIPRTWDPIDDTMFSHLMSRTEQADFPFTGWGCDRCRNIQTQERRHTCIQCPGQDFCRDCLTLEGNEYTPKHTPRHSYLLVCFIFMPEEQQRLNLEAENILEQLQQQYRAQQRSISGVGSKAKDSPEKEEEKPSLEGGVEENKQHEETQETVTSDEIPTKEESAVSDPAELPAVEEAKPPETLEESGEKEKSIEPSPVNKSFVCGRCVEPISWDFDFYRCVGHSCQNYYLCHKCQPERFEANENDHQWWHTLLCLRKDLITSPLSDPLPEVEPTKVEDEKQESEVAKEESTDENKPEDDPTAVLARISNIEDKLAVLDNIHSCNSALEQKVDKLEAKLDSVMAALETLLGNLPVREVA</sequence>
<gene>
    <name evidence="3" type="ORF">JR316_004930</name>
</gene>
<dbReference type="EMBL" id="JAFIQS010000004">
    <property type="protein sequence ID" value="KAG5170541.1"/>
    <property type="molecule type" value="Genomic_DNA"/>
</dbReference>
<feature type="compositionally biased region" description="Basic and acidic residues" evidence="2">
    <location>
        <begin position="1040"/>
        <end position="1066"/>
    </location>
</feature>
<dbReference type="SUPFAM" id="SSF57850">
    <property type="entry name" value="RING/U-box"/>
    <property type="match status" value="1"/>
</dbReference>
<feature type="region of interest" description="Disordered" evidence="2">
    <location>
        <begin position="1033"/>
        <end position="1069"/>
    </location>
</feature>
<keyword evidence="1" id="KW-0175">Coiled coil</keyword>
<evidence type="ECO:0000256" key="2">
    <source>
        <dbReference type="SAM" id="MobiDB-lite"/>
    </source>
</evidence>
<name>A0A8H8CM64_PSICU</name>
<feature type="compositionally biased region" description="Basic and acidic residues" evidence="2">
    <location>
        <begin position="943"/>
        <end position="961"/>
    </location>
</feature>
<organism evidence="3">
    <name type="scientific">Psilocybe cubensis</name>
    <name type="common">Psychedelic mushroom</name>
    <name type="synonym">Stropharia cubensis</name>
    <dbReference type="NCBI Taxonomy" id="181762"/>
    <lineage>
        <taxon>Eukaryota</taxon>
        <taxon>Fungi</taxon>
        <taxon>Dikarya</taxon>
        <taxon>Basidiomycota</taxon>
        <taxon>Agaricomycotina</taxon>
        <taxon>Agaricomycetes</taxon>
        <taxon>Agaricomycetidae</taxon>
        <taxon>Agaricales</taxon>
        <taxon>Agaricineae</taxon>
        <taxon>Strophariaceae</taxon>
        <taxon>Psilocybe</taxon>
    </lineage>
</organism>
<evidence type="ECO:0008006" key="4">
    <source>
        <dbReference type="Google" id="ProtNLM"/>
    </source>
</evidence>
<protein>
    <recommendedName>
        <fullName evidence="4">ZZ-type domain-containing protein</fullName>
    </recommendedName>
</protein>